<dbReference type="PROSITE" id="PS51257">
    <property type="entry name" value="PROKAR_LIPOPROTEIN"/>
    <property type="match status" value="1"/>
</dbReference>
<dbReference type="RefSeq" id="WP_170095545.1">
    <property type="nucleotide sequence ID" value="NZ_WOWA01000001.1"/>
</dbReference>
<name>A0A847UJL3_HALAR</name>
<sequence length="120" mass="12708">MRRRQALALVTGSLSFVAGCSSESTPDSAPTTSKTSTTTIQEPQMRELPMTAPSDRINCDADANPVSIADDDSYPERANGFELTASKDVVTIGEKITFALTNVGGAQQSTGEKFKYTALA</sequence>
<evidence type="ECO:0000313" key="3">
    <source>
        <dbReference type="Proteomes" id="UP000641625"/>
    </source>
</evidence>
<accession>A0A847UJL3</accession>
<organism evidence="2 3">
    <name type="scientific">Haloarcula argentinensis</name>
    <dbReference type="NCBI Taxonomy" id="43776"/>
    <lineage>
        <taxon>Archaea</taxon>
        <taxon>Methanobacteriati</taxon>
        <taxon>Methanobacteriota</taxon>
        <taxon>Stenosarchaea group</taxon>
        <taxon>Halobacteria</taxon>
        <taxon>Halobacteriales</taxon>
        <taxon>Haloarculaceae</taxon>
        <taxon>Haloarcula</taxon>
    </lineage>
</organism>
<evidence type="ECO:0000256" key="1">
    <source>
        <dbReference type="SAM" id="MobiDB-lite"/>
    </source>
</evidence>
<reference evidence="2" key="1">
    <citation type="submission" date="2019-12" db="EMBL/GenBank/DDBJ databases">
        <title>Whole genome sequencing of Haloarcula argentinensis strain pws5.</title>
        <authorList>
            <person name="Verma D.K."/>
            <person name="Gopal K."/>
            <person name="Prasad E.S."/>
        </authorList>
    </citation>
    <scope>NUCLEOTIDE SEQUENCE</scope>
    <source>
        <strain evidence="2">Pws5</strain>
    </source>
</reference>
<dbReference type="EMBL" id="WOWA01000001">
    <property type="protein sequence ID" value="NLV11824.1"/>
    <property type="molecule type" value="Genomic_DNA"/>
</dbReference>
<protein>
    <submittedName>
        <fullName evidence="2">Uncharacterized protein</fullName>
    </submittedName>
</protein>
<proteinExistence type="predicted"/>
<gene>
    <name evidence="2" type="ORF">GOC77_00735</name>
</gene>
<dbReference type="AlphaFoldDB" id="A0A847UJL3"/>
<feature type="region of interest" description="Disordered" evidence="1">
    <location>
        <begin position="20"/>
        <end position="48"/>
    </location>
</feature>
<dbReference type="Proteomes" id="UP000641625">
    <property type="component" value="Unassembled WGS sequence"/>
</dbReference>
<feature type="compositionally biased region" description="Low complexity" evidence="1">
    <location>
        <begin position="24"/>
        <end position="39"/>
    </location>
</feature>
<evidence type="ECO:0000313" key="2">
    <source>
        <dbReference type="EMBL" id="NLV11824.1"/>
    </source>
</evidence>
<comment type="caution">
    <text evidence="2">The sequence shown here is derived from an EMBL/GenBank/DDBJ whole genome shotgun (WGS) entry which is preliminary data.</text>
</comment>